<dbReference type="SUPFAM" id="SSF54909">
    <property type="entry name" value="Dimeric alpha+beta barrel"/>
    <property type="match status" value="1"/>
</dbReference>
<dbReference type="InterPro" id="IPR019888">
    <property type="entry name" value="Tscrpt_reg_AsnC-like"/>
</dbReference>
<dbReference type="SUPFAM" id="SSF46785">
    <property type="entry name" value="Winged helix' DNA-binding domain"/>
    <property type="match status" value="1"/>
</dbReference>
<evidence type="ECO:0000256" key="2">
    <source>
        <dbReference type="ARBA" id="ARBA00023125"/>
    </source>
</evidence>
<dbReference type="CDD" id="cd00090">
    <property type="entry name" value="HTH_ARSR"/>
    <property type="match status" value="1"/>
</dbReference>
<dbReference type="AlphaFoldDB" id="A0A2R6BZK3"/>
<evidence type="ECO:0000313" key="6">
    <source>
        <dbReference type="EMBL" id="PSO04054.1"/>
    </source>
</evidence>
<evidence type="ECO:0000256" key="1">
    <source>
        <dbReference type="ARBA" id="ARBA00023015"/>
    </source>
</evidence>
<comment type="caution">
    <text evidence="6">The sequence shown here is derived from an EMBL/GenBank/DDBJ whole genome shotgun (WGS) entry which is preliminary data.</text>
</comment>
<gene>
    <name evidence="6" type="ORF">B9Q12_03125</name>
</gene>
<keyword evidence="3" id="KW-0804">Transcription</keyword>
<dbReference type="InterPro" id="IPR001387">
    <property type="entry name" value="Cro/C1-type_HTH"/>
</dbReference>
<dbReference type="Gene3D" id="3.30.70.920">
    <property type="match status" value="1"/>
</dbReference>
<dbReference type="Pfam" id="PF01037">
    <property type="entry name" value="AsnC_trans_reg"/>
    <property type="match status" value="1"/>
</dbReference>
<protein>
    <submittedName>
        <fullName evidence="6">Uncharacterized protein</fullName>
    </submittedName>
</protein>
<evidence type="ECO:0000259" key="4">
    <source>
        <dbReference type="PROSITE" id="PS50943"/>
    </source>
</evidence>
<dbReference type="Proteomes" id="UP000240582">
    <property type="component" value="Unassembled WGS sequence"/>
</dbReference>
<dbReference type="Pfam" id="PF13412">
    <property type="entry name" value="HTH_24"/>
    <property type="match status" value="1"/>
</dbReference>
<organism evidence="6 7">
    <name type="scientific">Candidatus Marsarchaeota G2 archaeon ECH_B_SAG-G06</name>
    <dbReference type="NCBI Taxonomy" id="1978166"/>
    <lineage>
        <taxon>Archaea</taxon>
        <taxon>Candidatus Marsarchaeota</taxon>
        <taxon>Candidatus Marsarchaeota group 2</taxon>
    </lineage>
</organism>
<dbReference type="InterPro" id="IPR036390">
    <property type="entry name" value="WH_DNA-bd_sf"/>
</dbReference>
<evidence type="ECO:0000256" key="3">
    <source>
        <dbReference type="ARBA" id="ARBA00023163"/>
    </source>
</evidence>
<dbReference type="PANTHER" id="PTHR30154">
    <property type="entry name" value="LEUCINE-RESPONSIVE REGULATORY PROTEIN"/>
    <property type="match status" value="1"/>
</dbReference>
<dbReference type="GO" id="GO:0005829">
    <property type="term" value="C:cytosol"/>
    <property type="evidence" value="ECO:0007669"/>
    <property type="project" value="TreeGrafter"/>
</dbReference>
<keyword evidence="2" id="KW-0238">DNA-binding</keyword>
<dbReference type="SMART" id="SM00344">
    <property type="entry name" value="HTH_ASNC"/>
    <property type="match status" value="1"/>
</dbReference>
<name>A0A2R6BZK3_9ARCH</name>
<proteinExistence type="predicted"/>
<reference evidence="6 7" key="1">
    <citation type="submission" date="2017-04" db="EMBL/GenBank/DDBJ databases">
        <title>Novel microbial lineages endemic to geothermal iron-oxide mats fill important gaps in the evolutionary history of Archaea.</title>
        <authorList>
            <person name="Jay Z.J."/>
            <person name="Beam J.P."/>
            <person name="Dlakic M."/>
            <person name="Rusch D.B."/>
            <person name="Kozubal M.A."/>
            <person name="Inskeep W.P."/>
        </authorList>
    </citation>
    <scope>NUCLEOTIDE SEQUENCE [LARGE SCALE GENOMIC DNA]</scope>
    <source>
        <strain evidence="6">ECH_B_SAG-G06</strain>
    </source>
</reference>
<dbReference type="InterPro" id="IPR011008">
    <property type="entry name" value="Dimeric_a/b-barrel"/>
</dbReference>
<accession>A0A2R6BZK3</accession>
<dbReference type="PROSITE" id="PS50956">
    <property type="entry name" value="HTH_ASNC_2"/>
    <property type="match status" value="1"/>
</dbReference>
<dbReference type="GO" id="GO:0043200">
    <property type="term" value="P:response to amino acid"/>
    <property type="evidence" value="ECO:0007669"/>
    <property type="project" value="TreeGrafter"/>
</dbReference>
<feature type="domain" description="HTH asnC-type" evidence="5">
    <location>
        <begin position="20"/>
        <end position="81"/>
    </location>
</feature>
<dbReference type="PRINTS" id="PR00033">
    <property type="entry name" value="HTHASNC"/>
</dbReference>
<dbReference type="Gene3D" id="1.10.10.10">
    <property type="entry name" value="Winged helix-like DNA-binding domain superfamily/Winged helix DNA-binding domain"/>
    <property type="match status" value="1"/>
</dbReference>
<dbReference type="InterPro" id="IPR000485">
    <property type="entry name" value="AsnC-type_HTH_dom"/>
</dbReference>
<feature type="domain" description="HTH cro/C1-type" evidence="4">
    <location>
        <begin position="28"/>
        <end position="55"/>
    </location>
</feature>
<dbReference type="PROSITE" id="PS50943">
    <property type="entry name" value="HTH_CROC1"/>
    <property type="match status" value="1"/>
</dbReference>
<evidence type="ECO:0000259" key="5">
    <source>
        <dbReference type="PROSITE" id="PS50956"/>
    </source>
</evidence>
<dbReference type="GO" id="GO:0043565">
    <property type="term" value="F:sequence-specific DNA binding"/>
    <property type="evidence" value="ECO:0007669"/>
    <property type="project" value="InterPro"/>
</dbReference>
<dbReference type="EMBL" id="NEXN01000057">
    <property type="protein sequence ID" value="PSO04054.1"/>
    <property type="molecule type" value="Genomic_DNA"/>
</dbReference>
<sequence length="176" mass="19779">MRTPCLIIRGLFLLNKIYSLSEIDYQILKELQINARISKKELARKLGVSPVTVSSHIDKLEKLGVIQQYVTILNPDFFGLTIEAAIEVSVQGGYIVEIEEELARNPNVYAVYDVTGETDVLLLARFKSREELSSFVKAVLSNPHVLRTNTRLILSTIKRSLAIPLDDKITNQKVAP</sequence>
<evidence type="ECO:0000313" key="7">
    <source>
        <dbReference type="Proteomes" id="UP000240582"/>
    </source>
</evidence>
<dbReference type="PANTHER" id="PTHR30154:SF34">
    <property type="entry name" value="TRANSCRIPTIONAL REGULATOR AZLB"/>
    <property type="match status" value="1"/>
</dbReference>
<dbReference type="InterPro" id="IPR036388">
    <property type="entry name" value="WH-like_DNA-bd_sf"/>
</dbReference>
<dbReference type="InterPro" id="IPR019887">
    <property type="entry name" value="Tscrpt_reg_AsnC/Lrp_C"/>
</dbReference>
<keyword evidence="1" id="KW-0805">Transcription regulation</keyword>
<dbReference type="InterPro" id="IPR011991">
    <property type="entry name" value="ArsR-like_HTH"/>
</dbReference>